<keyword evidence="2" id="KW-1185">Reference proteome</keyword>
<evidence type="ECO:0000313" key="2">
    <source>
        <dbReference type="Proteomes" id="UP000095767"/>
    </source>
</evidence>
<comment type="caution">
    <text evidence="1">The sequence shown here is derived from an EMBL/GenBank/DDBJ whole genome shotgun (WGS) entry which is preliminary data.</text>
</comment>
<proteinExistence type="predicted"/>
<accession>A0A1E5VB72</accession>
<dbReference type="AlphaFoldDB" id="A0A1E5VB72"/>
<organism evidence="1 2">
    <name type="scientific">Dichanthelium oligosanthes</name>
    <dbReference type="NCBI Taxonomy" id="888268"/>
    <lineage>
        <taxon>Eukaryota</taxon>
        <taxon>Viridiplantae</taxon>
        <taxon>Streptophyta</taxon>
        <taxon>Embryophyta</taxon>
        <taxon>Tracheophyta</taxon>
        <taxon>Spermatophyta</taxon>
        <taxon>Magnoliopsida</taxon>
        <taxon>Liliopsida</taxon>
        <taxon>Poales</taxon>
        <taxon>Poaceae</taxon>
        <taxon>PACMAD clade</taxon>
        <taxon>Panicoideae</taxon>
        <taxon>Panicodae</taxon>
        <taxon>Paniceae</taxon>
        <taxon>Dichantheliinae</taxon>
        <taxon>Dichanthelium</taxon>
    </lineage>
</organism>
<dbReference type="Proteomes" id="UP000095767">
    <property type="component" value="Unassembled WGS sequence"/>
</dbReference>
<name>A0A1E5VB72_9POAL</name>
<gene>
    <name evidence="1" type="ORF">BAE44_0016705</name>
</gene>
<dbReference type="EMBL" id="LWDX02045782">
    <property type="protein sequence ID" value="OEL22275.1"/>
    <property type="molecule type" value="Genomic_DNA"/>
</dbReference>
<sequence>LPPELLLPSQALPQKNNDIQNRTAKNIRALSCKLDSLSCQPVKRKIKLVTQISGHAFIKQES</sequence>
<evidence type="ECO:0000313" key="1">
    <source>
        <dbReference type="EMBL" id="OEL22275.1"/>
    </source>
</evidence>
<feature type="non-terminal residue" evidence="1">
    <location>
        <position position="1"/>
    </location>
</feature>
<reference evidence="1 2" key="1">
    <citation type="submission" date="2016-09" db="EMBL/GenBank/DDBJ databases">
        <title>The draft genome of Dichanthelium oligosanthes: A C3 panicoid grass species.</title>
        <authorList>
            <person name="Studer A.J."/>
            <person name="Schnable J.C."/>
            <person name="Brutnell T.P."/>
        </authorList>
    </citation>
    <scope>NUCLEOTIDE SEQUENCE [LARGE SCALE GENOMIC DNA]</scope>
    <source>
        <strain evidence="2">cv. Kellogg 1175</strain>
        <tissue evidence="1">Leaf</tissue>
    </source>
</reference>
<protein>
    <submittedName>
        <fullName evidence="1">Uncharacterized protein</fullName>
    </submittedName>
</protein>